<dbReference type="PROSITE" id="PS00211">
    <property type="entry name" value="ABC_TRANSPORTER_1"/>
    <property type="match status" value="1"/>
</dbReference>
<evidence type="ECO:0000256" key="3">
    <source>
        <dbReference type="ARBA" id="ARBA00022741"/>
    </source>
</evidence>
<evidence type="ECO:0000256" key="1">
    <source>
        <dbReference type="ARBA" id="ARBA00004651"/>
    </source>
</evidence>
<keyword evidence="11" id="KW-1185">Reference proteome</keyword>
<reference evidence="10 11" key="1">
    <citation type="submission" date="2022-01" db="EMBL/GenBank/DDBJ databases">
        <title>Paraglaciecola sp. G1-23.</title>
        <authorList>
            <person name="Jin M.S."/>
            <person name="Han D.M."/>
            <person name="Kim H.M."/>
            <person name="Jeon C.O."/>
        </authorList>
    </citation>
    <scope>NUCLEOTIDE SEQUENCE [LARGE SCALE GENOMIC DNA]</scope>
    <source>
        <strain evidence="10 11">G1-23</strain>
    </source>
</reference>
<evidence type="ECO:0000256" key="5">
    <source>
        <dbReference type="ARBA" id="ARBA00022989"/>
    </source>
</evidence>
<evidence type="ECO:0000259" key="8">
    <source>
        <dbReference type="PROSITE" id="PS50893"/>
    </source>
</evidence>
<dbReference type="GO" id="GO:0005524">
    <property type="term" value="F:ATP binding"/>
    <property type="evidence" value="ECO:0007669"/>
    <property type="project" value="UniProtKB-KW"/>
</dbReference>
<proteinExistence type="predicted"/>
<evidence type="ECO:0000256" key="7">
    <source>
        <dbReference type="SAM" id="Phobius"/>
    </source>
</evidence>
<evidence type="ECO:0000259" key="9">
    <source>
        <dbReference type="PROSITE" id="PS50929"/>
    </source>
</evidence>
<keyword evidence="5 7" id="KW-1133">Transmembrane helix</keyword>
<dbReference type="PANTHER" id="PTHR43394:SF1">
    <property type="entry name" value="ATP-BINDING CASSETTE SUB-FAMILY B MEMBER 10, MITOCHONDRIAL"/>
    <property type="match status" value="1"/>
</dbReference>
<comment type="caution">
    <text evidence="10">The sequence shown here is derived from an EMBL/GenBank/DDBJ whole genome shotgun (WGS) entry which is preliminary data.</text>
</comment>
<dbReference type="InterPro" id="IPR011527">
    <property type="entry name" value="ABC1_TM_dom"/>
</dbReference>
<accession>A0ABS9DAC1</accession>
<dbReference type="EMBL" id="JAKGAS010000012">
    <property type="protein sequence ID" value="MCF2949908.1"/>
    <property type="molecule type" value="Genomic_DNA"/>
</dbReference>
<feature type="transmembrane region" description="Helical" evidence="7">
    <location>
        <begin position="61"/>
        <end position="81"/>
    </location>
</feature>
<dbReference type="PROSITE" id="PS50929">
    <property type="entry name" value="ABC_TM1F"/>
    <property type="match status" value="1"/>
</dbReference>
<dbReference type="Gene3D" id="1.20.1560.10">
    <property type="entry name" value="ABC transporter type 1, transmembrane domain"/>
    <property type="match status" value="1"/>
</dbReference>
<gene>
    <name evidence="10" type="ORF">L0668_17445</name>
</gene>
<protein>
    <submittedName>
        <fullName evidence="10">ABC transporter ATP-binding protein/permease</fullName>
    </submittedName>
</protein>
<dbReference type="SUPFAM" id="SSF52540">
    <property type="entry name" value="P-loop containing nucleoside triphosphate hydrolases"/>
    <property type="match status" value="1"/>
</dbReference>
<dbReference type="Gene3D" id="3.40.50.300">
    <property type="entry name" value="P-loop containing nucleotide triphosphate hydrolases"/>
    <property type="match status" value="1"/>
</dbReference>
<evidence type="ECO:0000256" key="6">
    <source>
        <dbReference type="ARBA" id="ARBA00023136"/>
    </source>
</evidence>
<feature type="transmembrane region" description="Helical" evidence="7">
    <location>
        <begin position="120"/>
        <end position="143"/>
    </location>
</feature>
<keyword evidence="4 10" id="KW-0067">ATP-binding</keyword>
<keyword evidence="6 7" id="KW-0472">Membrane</keyword>
<dbReference type="SMART" id="SM00382">
    <property type="entry name" value="AAA"/>
    <property type="match status" value="1"/>
</dbReference>
<dbReference type="InterPro" id="IPR039421">
    <property type="entry name" value="Type_1_exporter"/>
</dbReference>
<dbReference type="InterPro" id="IPR003593">
    <property type="entry name" value="AAA+_ATPase"/>
</dbReference>
<feature type="transmembrane region" description="Helical" evidence="7">
    <location>
        <begin position="163"/>
        <end position="181"/>
    </location>
</feature>
<dbReference type="PROSITE" id="PS50893">
    <property type="entry name" value="ABC_TRANSPORTER_2"/>
    <property type="match status" value="1"/>
</dbReference>
<evidence type="ECO:0000256" key="4">
    <source>
        <dbReference type="ARBA" id="ARBA00022840"/>
    </source>
</evidence>
<organism evidence="10 11">
    <name type="scientific">Paraglaciecola algarum</name>
    <dbReference type="NCBI Taxonomy" id="3050085"/>
    <lineage>
        <taxon>Bacteria</taxon>
        <taxon>Pseudomonadati</taxon>
        <taxon>Pseudomonadota</taxon>
        <taxon>Gammaproteobacteria</taxon>
        <taxon>Alteromonadales</taxon>
        <taxon>Alteromonadaceae</taxon>
        <taxon>Paraglaciecola</taxon>
    </lineage>
</organism>
<keyword evidence="3" id="KW-0547">Nucleotide-binding</keyword>
<dbReference type="RefSeq" id="WP_235314012.1">
    <property type="nucleotide sequence ID" value="NZ_JAKGAS010000012.1"/>
</dbReference>
<dbReference type="PANTHER" id="PTHR43394">
    <property type="entry name" value="ATP-DEPENDENT PERMEASE MDL1, MITOCHONDRIAL"/>
    <property type="match status" value="1"/>
</dbReference>
<dbReference type="Pfam" id="PF00664">
    <property type="entry name" value="ABC_membrane"/>
    <property type="match status" value="1"/>
</dbReference>
<evidence type="ECO:0000256" key="2">
    <source>
        <dbReference type="ARBA" id="ARBA00022692"/>
    </source>
</evidence>
<feature type="transmembrane region" description="Helical" evidence="7">
    <location>
        <begin position="246"/>
        <end position="270"/>
    </location>
</feature>
<evidence type="ECO:0000313" key="10">
    <source>
        <dbReference type="EMBL" id="MCF2949908.1"/>
    </source>
</evidence>
<sequence>MFDRLRFEYGIKVFNEHKFTFSYVVFLMLCETGVSLSIPYFAGKYSEYFIANPTIINDSHITILVLWCALFAFHSLLRFLSTYNVSLIGARLMAELSCRLYDHIQALPVQFFKENKRGDVLSMLSTDLAVISFFASSVLTNLIPNILVLLGASFMMFKIEPTIALLVVFIIPLIFIVLKIVGKGVQPISRALMQRQADSIALASENIGAISLIKAFNQENAQSDKFKHHTSEILELRRKQLKLQAIMSPLVQFLSSLGVLVIVLFCFTRFQEGRLLIPDLVSLMLYGLVFTRPLSSLAGLYGQVQHVIGASDRLLKFYHLESETDSSSKKRLDITTADIKFEQVCFAYKDKPPVFESLSFTLANKKIMLLYGENGGGKTTLMQLLMKFNQPTSGRITIGGVDIANVNNSSVRDKIGLVSQDVLLVNGSITQNITYGVVNPSSQKMLQACQASGADQFIQELPLGYETQVGEGGVLLSGGQKQRISLARALLLEPKILLLDEPTSMLDEVSKQNIKDKFTDLFSQYTVIIISHDPTLYDVADLVYKLENKKLIREK</sequence>
<feature type="domain" description="ABC transmembrane type-1" evidence="9">
    <location>
        <begin position="24"/>
        <end position="306"/>
    </location>
</feature>
<dbReference type="InterPro" id="IPR003439">
    <property type="entry name" value="ABC_transporter-like_ATP-bd"/>
</dbReference>
<dbReference type="Proteomes" id="UP001521137">
    <property type="component" value="Unassembled WGS sequence"/>
</dbReference>
<keyword evidence="2 7" id="KW-0812">Transmembrane</keyword>
<comment type="subcellular location">
    <subcellularLocation>
        <location evidence="1">Cell membrane</location>
        <topology evidence="1">Multi-pass membrane protein</topology>
    </subcellularLocation>
</comment>
<evidence type="ECO:0000313" key="11">
    <source>
        <dbReference type="Proteomes" id="UP001521137"/>
    </source>
</evidence>
<dbReference type="SUPFAM" id="SSF90123">
    <property type="entry name" value="ABC transporter transmembrane region"/>
    <property type="match status" value="1"/>
</dbReference>
<name>A0ABS9DAC1_9ALTE</name>
<dbReference type="InterPro" id="IPR027417">
    <property type="entry name" value="P-loop_NTPase"/>
</dbReference>
<dbReference type="InterPro" id="IPR017871">
    <property type="entry name" value="ABC_transporter-like_CS"/>
</dbReference>
<feature type="transmembrane region" description="Helical" evidence="7">
    <location>
        <begin position="21"/>
        <end position="41"/>
    </location>
</feature>
<dbReference type="InterPro" id="IPR036640">
    <property type="entry name" value="ABC1_TM_sf"/>
</dbReference>
<dbReference type="Pfam" id="PF00005">
    <property type="entry name" value="ABC_tran"/>
    <property type="match status" value="1"/>
</dbReference>
<feature type="domain" description="ABC transporter" evidence="8">
    <location>
        <begin position="339"/>
        <end position="555"/>
    </location>
</feature>